<evidence type="ECO:0000313" key="2">
    <source>
        <dbReference type="Proteomes" id="UP000244336"/>
    </source>
</evidence>
<dbReference type="Proteomes" id="UP000244336">
    <property type="component" value="Chromosome 2"/>
</dbReference>
<sequence>MPLRTVRAPDLLPVGRAGCPAAALGTFFMDTFIMAAWEIWKMRDAVIFDGARPTVQLWTVRFKEQILLQLIRYREDHRLCISQWLDSVL</sequence>
<reference evidence="1 2" key="1">
    <citation type="submission" date="2018-04" db="EMBL/GenBank/DDBJ databases">
        <title>WGS assembly of Panicum hallii var. hallii HAL2.</title>
        <authorList>
            <person name="Lovell J."/>
            <person name="Jenkins J."/>
            <person name="Lowry D."/>
            <person name="Mamidi S."/>
            <person name="Sreedasyam A."/>
            <person name="Weng X."/>
            <person name="Barry K."/>
            <person name="Bonette J."/>
            <person name="Campitelli B."/>
            <person name="Daum C."/>
            <person name="Gordon S."/>
            <person name="Gould B."/>
            <person name="Lipzen A."/>
            <person name="MacQueen A."/>
            <person name="Palacio-Mejia J."/>
            <person name="Plott C."/>
            <person name="Shakirov E."/>
            <person name="Shu S."/>
            <person name="Yoshinaga Y."/>
            <person name="Zane M."/>
            <person name="Rokhsar D."/>
            <person name="Grimwood J."/>
            <person name="Schmutz J."/>
            <person name="Juenger T."/>
        </authorList>
    </citation>
    <scope>NUCLEOTIDE SEQUENCE [LARGE SCALE GENOMIC DNA]</scope>
    <source>
        <strain evidence="2">cv. HAL2</strain>
    </source>
</reference>
<accession>A0A2T7EQK1</accession>
<proteinExistence type="predicted"/>
<name>A0A2T7EQK1_9POAL</name>
<organism evidence="1 2">
    <name type="scientific">Panicum hallii var. hallii</name>
    <dbReference type="NCBI Taxonomy" id="1504633"/>
    <lineage>
        <taxon>Eukaryota</taxon>
        <taxon>Viridiplantae</taxon>
        <taxon>Streptophyta</taxon>
        <taxon>Embryophyta</taxon>
        <taxon>Tracheophyta</taxon>
        <taxon>Spermatophyta</taxon>
        <taxon>Magnoliopsida</taxon>
        <taxon>Liliopsida</taxon>
        <taxon>Poales</taxon>
        <taxon>Poaceae</taxon>
        <taxon>PACMAD clade</taxon>
        <taxon>Panicoideae</taxon>
        <taxon>Panicodae</taxon>
        <taxon>Paniceae</taxon>
        <taxon>Panicinae</taxon>
        <taxon>Panicum</taxon>
        <taxon>Panicum sect. Panicum</taxon>
    </lineage>
</organism>
<dbReference type="Gramene" id="PUZ70106">
    <property type="protein sequence ID" value="PUZ70106"/>
    <property type="gene ID" value="GQ55_2G197800"/>
</dbReference>
<dbReference type="EMBL" id="CM009750">
    <property type="protein sequence ID" value="PUZ70106.1"/>
    <property type="molecule type" value="Genomic_DNA"/>
</dbReference>
<keyword evidence="2" id="KW-1185">Reference proteome</keyword>
<dbReference type="AlphaFoldDB" id="A0A2T7EQK1"/>
<gene>
    <name evidence="1" type="ORF">GQ55_2G197800</name>
</gene>
<protein>
    <submittedName>
        <fullName evidence="1">Uncharacterized protein</fullName>
    </submittedName>
</protein>
<evidence type="ECO:0000313" key="1">
    <source>
        <dbReference type="EMBL" id="PUZ70106.1"/>
    </source>
</evidence>
<dbReference type="OrthoDB" id="689540at2759"/>